<evidence type="ECO:0000256" key="1">
    <source>
        <dbReference type="ARBA" id="ARBA00004611"/>
    </source>
</evidence>
<sequence>MEYAKLRRTRSYIDPKRKSSSIIIKKVLISNDQQERERINSINSDDDNFELNAHNEETIKRVSMSLATIEKMSRVKLEGIDQNDGLDSVSKDDEDSILQRERGSTKTSEVFFDSKVIERFSVNTLVTNRTSTLHVRVSDNVPVRNMPVDLPPSDDLSAEEADIYANIIDKLLDQLKLIKYTIPAIIDDEWKEDYNIVQEYGNDDFDESEMLINSDDVYTIASNSAAMEKLQQDRTYIYNVLKGTTMDLRLNRRYNYLEEEINNIVKASEANHDLKINYEIREEQLTQLNELIVDEKLNSEIHVRKLLKSVHESGAKIEEAIFLCSSRLGYIEKWERVRLDQQKLLLKMKEQMLQDELNNCMGLENVDDIVSNELRSFLHTDVIEKEEEIEIRSSQYYEEIDQRQKDIDYFNERIKDAREALDRNYKFYDKRQAFIDEFEKEKREKVKEAEYRMEIHKAATIIQSIWRGYMVRHQLAQYQQLWDKLKKLSVVSLSQPSY</sequence>
<proteinExistence type="inferred from homology"/>
<keyword evidence="5" id="KW-0282">Flagellum</keyword>
<evidence type="ECO:0000256" key="3">
    <source>
        <dbReference type="ARBA" id="ARBA00013738"/>
    </source>
</evidence>
<keyword evidence="4" id="KW-0963">Cytoplasm</keyword>
<evidence type="ECO:0000256" key="5">
    <source>
        <dbReference type="ARBA" id="ARBA00022846"/>
    </source>
</evidence>
<evidence type="ECO:0000313" key="10">
    <source>
        <dbReference type="EMBL" id="KAK0175112.1"/>
    </source>
</evidence>
<comment type="subcellular location">
    <subcellularLocation>
        <location evidence="1">Cytoplasm</location>
        <location evidence="1">Cytoskeleton</location>
        <location evidence="1">Flagellum axoneme</location>
    </subcellularLocation>
</comment>
<evidence type="ECO:0000256" key="7">
    <source>
        <dbReference type="ARBA" id="ARBA00023212"/>
    </source>
</evidence>
<dbReference type="PANTHER" id="PTHR14871:SF1">
    <property type="entry name" value="DYNEIN REGULATORY COMPLEX PROTEIN 9"/>
    <property type="match status" value="1"/>
</dbReference>
<dbReference type="EMBL" id="JAQQBR010000005">
    <property type="protein sequence ID" value="KAK0175112.1"/>
    <property type="molecule type" value="Genomic_DNA"/>
</dbReference>
<name>A0AA39FSM7_MICHY</name>
<evidence type="ECO:0000256" key="8">
    <source>
        <dbReference type="ARBA" id="ARBA00023273"/>
    </source>
</evidence>
<protein>
    <recommendedName>
        <fullName evidence="3">Dynein regulatory complex protein 9</fullName>
    </recommendedName>
    <alternativeName>
        <fullName evidence="9">IQ domain-containing protein G</fullName>
    </alternativeName>
</protein>
<dbReference type="GO" id="GO:0005737">
    <property type="term" value="C:cytoplasm"/>
    <property type="evidence" value="ECO:0007669"/>
    <property type="project" value="TreeGrafter"/>
</dbReference>
<dbReference type="CDD" id="cd23767">
    <property type="entry name" value="IQCD"/>
    <property type="match status" value="1"/>
</dbReference>
<evidence type="ECO:0000313" key="11">
    <source>
        <dbReference type="Proteomes" id="UP001168972"/>
    </source>
</evidence>
<evidence type="ECO:0000256" key="9">
    <source>
        <dbReference type="ARBA" id="ARBA00032183"/>
    </source>
</evidence>
<evidence type="ECO:0000256" key="6">
    <source>
        <dbReference type="ARBA" id="ARBA00023069"/>
    </source>
</evidence>
<comment type="similarity">
    <text evidence="2">Belongs to the DRC9 family.</text>
</comment>
<dbReference type="InterPro" id="IPR000048">
    <property type="entry name" value="IQ_motif_EF-hand-BS"/>
</dbReference>
<dbReference type="AlphaFoldDB" id="A0AA39FSM7"/>
<dbReference type="PANTHER" id="PTHR14871">
    <property type="entry name" value="DYNEIN REGULATORY COMPLEX PROTEIN 9"/>
    <property type="match status" value="1"/>
</dbReference>
<dbReference type="InterPro" id="IPR042618">
    <property type="entry name" value="IQCG"/>
</dbReference>
<organism evidence="10 11">
    <name type="scientific">Microctonus hyperodae</name>
    <name type="common">Parasitoid wasp</name>
    <dbReference type="NCBI Taxonomy" id="165561"/>
    <lineage>
        <taxon>Eukaryota</taxon>
        <taxon>Metazoa</taxon>
        <taxon>Ecdysozoa</taxon>
        <taxon>Arthropoda</taxon>
        <taxon>Hexapoda</taxon>
        <taxon>Insecta</taxon>
        <taxon>Pterygota</taxon>
        <taxon>Neoptera</taxon>
        <taxon>Endopterygota</taxon>
        <taxon>Hymenoptera</taxon>
        <taxon>Apocrita</taxon>
        <taxon>Ichneumonoidea</taxon>
        <taxon>Braconidae</taxon>
        <taxon>Euphorinae</taxon>
        <taxon>Microctonus</taxon>
    </lineage>
</organism>
<dbReference type="Proteomes" id="UP001168972">
    <property type="component" value="Unassembled WGS sequence"/>
</dbReference>
<gene>
    <name evidence="10" type="ORF">PV327_008892</name>
</gene>
<reference evidence="10" key="2">
    <citation type="submission" date="2023-03" db="EMBL/GenBank/DDBJ databases">
        <authorList>
            <person name="Inwood S.N."/>
            <person name="Skelly J.G."/>
            <person name="Guhlin J."/>
            <person name="Harrop T.W.R."/>
            <person name="Goldson S.G."/>
            <person name="Dearden P.K."/>
        </authorList>
    </citation>
    <scope>NUCLEOTIDE SEQUENCE</scope>
    <source>
        <strain evidence="10">Lincoln</strain>
        <tissue evidence="10">Whole body</tissue>
    </source>
</reference>
<accession>A0AA39FSM7</accession>
<dbReference type="GO" id="GO:0044782">
    <property type="term" value="P:cilium organization"/>
    <property type="evidence" value="ECO:0007669"/>
    <property type="project" value="TreeGrafter"/>
</dbReference>
<dbReference type="GO" id="GO:0031514">
    <property type="term" value="C:motile cilium"/>
    <property type="evidence" value="ECO:0007669"/>
    <property type="project" value="TreeGrafter"/>
</dbReference>
<dbReference type="Gene3D" id="1.20.5.190">
    <property type="match status" value="1"/>
</dbReference>
<dbReference type="Pfam" id="PF00612">
    <property type="entry name" value="IQ"/>
    <property type="match status" value="1"/>
</dbReference>
<keyword evidence="6" id="KW-0969">Cilium</keyword>
<evidence type="ECO:0000256" key="4">
    <source>
        <dbReference type="ARBA" id="ARBA00022490"/>
    </source>
</evidence>
<reference evidence="10" key="1">
    <citation type="journal article" date="2023" name="bioRxiv">
        <title>Scaffold-level genome assemblies of two parasitoid biocontrol wasps reveal the parthenogenesis mechanism and an associated novel virus.</title>
        <authorList>
            <person name="Inwood S."/>
            <person name="Skelly J."/>
            <person name="Guhlin J."/>
            <person name="Harrop T."/>
            <person name="Goldson S."/>
            <person name="Dearden P."/>
        </authorList>
    </citation>
    <scope>NUCLEOTIDE SEQUENCE</scope>
    <source>
        <strain evidence="10">Lincoln</strain>
        <tissue evidence="10">Whole body</tissue>
    </source>
</reference>
<keyword evidence="8" id="KW-0966">Cell projection</keyword>
<dbReference type="PROSITE" id="PS50096">
    <property type="entry name" value="IQ"/>
    <property type="match status" value="1"/>
</dbReference>
<evidence type="ECO:0000256" key="2">
    <source>
        <dbReference type="ARBA" id="ARBA00008222"/>
    </source>
</evidence>
<keyword evidence="11" id="KW-1185">Reference proteome</keyword>
<keyword evidence="7" id="KW-0206">Cytoskeleton</keyword>
<dbReference type="SMART" id="SM00015">
    <property type="entry name" value="IQ"/>
    <property type="match status" value="1"/>
</dbReference>
<comment type="caution">
    <text evidence="10">The sequence shown here is derived from an EMBL/GenBank/DDBJ whole genome shotgun (WGS) entry which is preliminary data.</text>
</comment>